<dbReference type="GO" id="GO:0060090">
    <property type="term" value="F:molecular adaptor activity"/>
    <property type="evidence" value="ECO:0007669"/>
    <property type="project" value="InterPro"/>
</dbReference>
<evidence type="ECO:0000313" key="8">
    <source>
        <dbReference type="EMBL" id="ORY97238.1"/>
    </source>
</evidence>
<dbReference type="InterPro" id="IPR055443">
    <property type="entry name" value="HEAT_ECM29"/>
</dbReference>
<dbReference type="Pfam" id="PF24492">
    <property type="entry name" value="HEAT_ECM29"/>
    <property type="match status" value="1"/>
</dbReference>
<dbReference type="SUPFAM" id="SSF48371">
    <property type="entry name" value="ARM repeat"/>
    <property type="match status" value="2"/>
</dbReference>
<dbReference type="InterPro" id="IPR016024">
    <property type="entry name" value="ARM-type_fold"/>
</dbReference>
<dbReference type="InterPro" id="IPR011989">
    <property type="entry name" value="ARM-like"/>
</dbReference>
<dbReference type="InParanoid" id="A0A1X2HE92"/>
<dbReference type="InterPro" id="IPR024372">
    <property type="entry name" value="Ecm29_N"/>
</dbReference>
<keyword evidence="3" id="KW-0677">Repeat</keyword>
<reference evidence="8 9" key="1">
    <citation type="submission" date="2016-07" db="EMBL/GenBank/DDBJ databases">
        <title>Pervasive Adenine N6-methylation of Active Genes in Fungi.</title>
        <authorList>
            <consortium name="DOE Joint Genome Institute"/>
            <person name="Mondo S.J."/>
            <person name="Dannebaum R.O."/>
            <person name="Kuo R.C."/>
            <person name="Labutti K."/>
            <person name="Haridas S."/>
            <person name="Kuo A."/>
            <person name="Salamov A."/>
            <person name="Ahrendt S.R."/>
            <person name="Lipzen A."/>
            <person name="Sullivan W."/>
            <person name="Andreopoulos W.B."/>
            <person name="Clum A."/>
            <person name="Lindquist E."/>
            <person name="Daum C."/>
            <person name="Ramamoorthy G.K."/>
            <person name="Gryganskyi A."/>
            <person name="Culley D."/>
            <person name="Magnuson J.K."/>
            <person name="James T.Y."/>
            <person name="O'Malley M.A."/>
            <person name="Stajich J.E."/>
            <person name="Spatafora J.W."/>
            <person name="Visel A."/>
            <person name="Grigoriev I.V."/>
        </authorList>
    </citation>
    <scope>NUCLEOTIDE SEQUENCE [LARGE SCALE GENOMIC DNA]</scope>
    <source>
        <strain evidence="8 9">NRRL 2496</strain>
    </source>
</reference>
<gene>
    <name evidence="8" type="ORF">BCR43DRAFT_523454</name>
</gene>
<evidence type="ECO:0000259" key="7">
    <source>
        <dbReference type="Pfam" id="PF24492"/>
    </source>
</evidence>
<proteinExistence type="predicted"/>
<sequence length="1843" mass="206386">MADNELQLLENVELKLAMCDTDAQLERSVNLFLAPVLLKLASPHERVRQKVMVVLSHINKRVRTNLAIKLPFDALLTQFTDEKVNTFVKNFTVIYLDMAVKRMDVDAIAKHIPSLVRGISKRPDPQRVAAFHMILPALRKYSLEPGQQKEARSGTFEFDKNPKDVQVLLRFFLDVMLYQHPSPRDKAAAAEANKPITYPGLNVNAVEEITNKNKVEWSPARLTDAKLGILHFVLSHVFTDNERLLILIAGASDANHEVVATSEDGMRRWTSSADLENATLIQSLYALYLGTKSRDPKDARAPASNAVKIRILQYLGKSILATNLVTQMIQIVFDGIYGETSTMKLRRSAMSFLQWTARMCTSSKIQPVAPVLVSGLLKYIDENPQVAGHDAESIKGYAYVGCGLVAKKVPSVALEDTHMLTLFFENLEREQPNVRVYVQDALSSMIDIYTDLPDNAPAYDAVQKVILEAVQKNNAHSRYMALKYANAVYPFSSVFARYICLLGSSNTAAKLEVQEESSRGLRPFLRTKTGFYTGNNNDIVPASALPSFCELIEYIKTHRPSDDYVYQSKTPVVNGYPLEVYSEILRFLRLILVLEANPDTILIDEYVESKVENGMSEDPVVMSNFRQLVGSWWSSEKRSGLEAWLQLIEKSLDQDLKDPVLLATSAKCLLEMISLGPSSISTIFKPRLEFFKSFTLSEKLEARMLMSHIFGIIASDASVGKEQVEGILADYCSLLEKPGVMQRGGSDVDLAHGALLSVGYLLGRCNYRNRDIDLDLVRRCIRNMNYHLEGAPSATFTLLASAACRALSEIGRSKPLPIPIEVKKEEKQGKEDTATDAMAVDKSESLSMLQIIQRIHSLVKNGKEPKIQEQAILALAHLSIPLGPNEAALSDVILDALYASADTKQVELFFAGGEAWSIVAFGWDSQAMQKHKDLSDMPILENRVVDEDRFAFQKVIEKVARVYVASDRSWYRKAACIWLLSILKFGKDQDLVKTNLGVLHASFSRLIGDRDDFTQEVASKGLGLVYEYGDPKIKEDMLFSLVGTFTEGRSVQAQSVTDNTVLFEEGQLGTTPDGNTITTYKELCSLASELNQPDLIYKFMNLANHNAMWTSRRGAAFGFQNLMALAEKELEPYLPRLLPKLYRYQFDPNPRVNQSMKSIWQSLVKDNQKTVDKYFNDIIEDVLSGLGNRQWRVREASCAAVTDLVQGRQLVQIEPYLEQLWTMCFRALDDIKESVRMAATQTCKSLTKLTVHYCDPTVVSSKDGAKVMNVVMPFLLQKGIVSDAEDVRKFSLDALLRICKTGASLLKAYIPELVDTLLQSLSSMEPQAMNYLTFHADKYNITQEQLDNARLSGAKNSPMMEGIEHCINQVDDAVMQELAPRIVHTIKKGTGLPTKAGCARFIVTLVMNRKTVCEPYADTLLKALSGAIRSKNPVIRKSFATATGYVCQLATFDRLCSLVRHLKKLYVEETDEDAQAASAVTAVDMTRFATDRMKAVASEIVPLLFLGEHDPEESINSLYKDAWENLTSGTRSMVTLHMDEIISFVQPLLNSPSWRTKQTAALTIADICKTGDQGIRAHVDKLMPVMVSTLATRSWSGKEHVLAAFVQLCKTAQDYFNQASHEPRLEEVVKILVREAKRKNRTYQRHALVSLYDFAEAFAERVDMFESVQGFLTDLCTMDEAEAMEDEEDDNAKPLILMIKANAFKALAISFRPRVFPDQVKYTSQVAQLLTTDAIAGNVWNVQLAVLESQKTFFKNVNPGHLNDENWSGLFSATAQQCLNDLKYSAIRTAAIEVLDVVSRLPMDDGIKTKFENQIRASMEKEPIAALKEQLHSLLQEFSRMQS</sequence>
<dbReference type="PANTHER" id="PTHR23346:SF19">
    <property type="entry name" value="PROTEASOME ADAPTER AND SCAFFOLD PROTEIN ECM29"/>
    <property type="match status" value="1"/>
</dbReference>
<evidence type="ECO:0000259" key="5">
    <source>
        <dbReference type="Pfam" id="PF13001"/>
    </source>
</evidence>
<feature type="domain" description="ECM29 ARM-like repeats" evidence="6">
    <location>
        <begin position="667"/>
        <end position="771"/>
    </location>
</feature>
<evidence type="ECO:0000256" key="1">
    <source>
        <dbReference type="ARBA" id="ARBA00004496"/>
    </source>
</evidence>
<dbReference type="STRING" id="13706.A0A1X2HE92"/>
<dbReference type="Pfam" id="PF23702">
    <property type="entry name" value="ARM_ECM29"/>
    <property type="match status" value="1"/>
</dbReference>
<keyword evidence="9" id="KW-1185">Reference proteome</keyword>
<feature type="domain" description="Proteasome component Ecm29 N-terminal" evidence="5">
    <location>
        <begin position="9"/>
        <end position="503"/>
    </location>
</feature>
<dbReference type="GO" id="GO:0000502">
    <property type="term" value="C:proteasome complex"/>
    <property type="evidence" value="ECO:0007669"/>
    <property type="project" value="UniProtKB-KW"/>
</dbReference>
<dbReference type="Gene3D" id="1.25.10.10">
    <property type="entry name" value="Leucine-rich Repeat Variant"/>
    <property type="match status" value="2"/>
</dbReference>
<dbReference type="InterPro" id="IPR055444">
    <property type="entry name" value="ARM_ECM29"/>
</dbReference>
<dbReference type="EMBL" id="MCGN01000004">
    <property type="protein sequence ID" value="ORY97238.1"/>
    <property type="molecule type" value="Genomic_DNA"/>
</dbReference>
<dbReference type="FunCoup" id="A0A1X2HE92">
    <property type="interactions" value="703"/>
</dbReference>
<name>A0A1X2HE92_SYNRA</name>
<dbReference type="PANTHER" id="PTHR23346">
    <property type="entry name" value="TRANSLATIONAL ACTIVATOR GCN1-RELATED"/>
    <property type="match status" value="1"/>
</dbReference>
<evidence type="ECO:0000259" key="6">
    <source>
        <dbReference type="Pfam" id="PF23702"/>
    </source>
</evidence>
<keyword evidence="2" id="KW-0963">Cytoplasm</keyword>
<feature type="domain" description="Proteasome adapter and scaffold protein ECM29 HEAT-repeat" evidence="7">
    <location>
        <begin position="1306"/>
        <end position="1467"/>
    </location>
</feature>
<comment type="subcellular location">
    <subcellularLocation>
        <location evidence="1">Cytoplasm</location>
    </subcellularLocation>
</comment>
<evidence type="ECO:0000313" key="9">
    <source>
        <dbReference type="Proteomes" id="UP000242180"/>
    </source>
</evidence>
<dbReference type="OrthoDB" id="16066at2759"/>
<comment type="caution">
    <text evidence="8">The sequence shown here is derived from an EMBL/GenBank/DDBJ whole genome shotgun (WGS) entry which is preliminary data.</text>
</comment>
<dbReference type="GO" id="GO:0005634">
    <property type="term" value="C:nucleus"/>
    <property type="evidence" value="ECO:0007669"/>
    <property type="project" value="TreeGrafter"/>
</dbReference>
<protein>
    <submittedName>
        <fullName evidence="8">Proteasome stabiliser-domain-containing protein</fullName>
    </submittedName>
</protein>
<evidence type="ECO:0000256" key="2">
    <source>
        <dbReference type="ARBA" id="ARBA00022490"/>
    </source>
</evidence>
<dbReference type="Pfam" id="PF13001">
    <property type="entry name" value="ECM29_N"/>
    <property type="match status" value="1"/>
</dbReference>
<organism evidence="8 9">
    <name type="scientific">Syncephalastrum racemosum</name>
    <name type="common">Filamentous fungus</name>
    <dbReference type="NCBI Taxonomy" id="13706"/>
    <lineage>
        <taxon>Eukaryota</taxon>
        <taxon>Fungi</taxon>
        <taxon>Fungi incertae sedis</taxon>
        <taxon>Mucoromycota</taxon>
        <taxon>Mucoromycotina</taxon>
        <taxon>Mucoromycetes</taxon>
        <taxon>Mucorales</taxon>
        <taxon>Syncephalastraceae</taxon>
        <taxon>Syncephalastrum</taxon>
    </lineage>
</organism>
<dbReference type="GO" id="GO:0005737">
    <property type="term" value="C:cytoplasm"/>
    <property type="evidence" value="ECO:0007669"/>
    <property type="project" value="UniProtKB-SubCell"/>
</dbReference>
<dbReference type="Pfam" id="PF23731">
    <property type="entry name" value="ARM_ECM29_C"/>
    <property type="match status" value="1"/>
</dbReference>
<dbReference type="GO" id="GO:0043248">
    <property type="term" value="P:proteasome assembly"/>
    <property type="evidence" value="ECO:0007669"/>
    <property type="project" value="InterPro"/>
</dbReference>
<evidence type="ECO:0000256" key="3">
    <source>
        <dbReference type="ARBA" id="ARBA00022737"/>
    </source>
</evidence>
<keyword evidence="4 8" id="KW-0647">Proteasome</keyword>
<dbReference type="OMA" id="CRIKDIE"/>
<dbReference type="GO" id="GO:0036503">
    <property type="term" value="P:ERAD pathway"/>
    <property type="evidence" value="ECO:0007669"/>
    <property type="project" value="TreeGrafter"/>
</dbReference>
<evidence type="ECO:0000256" key="4">
    <source>
        <dbReference type="ARBA" id="ARBA00022942"/>
    </source>
</evidence>
<accession>A0A1X2HE92</accession>
<dbReference type="Proteomes" id="UP000242180">
    <property type="component" value="Unassembled WGS sequence"/>
</dbReference>